<dbReference type="GO" id="GO:0030246">
    <property type="term" value="F:carbohydrate binding"/>
    <property type="evidence" value="ECO:0007669"/>
    <property type="project" value="UniProtKB-KW"/>
</dbReference>
<organism evidence="26 27">
    <name type="scientific">Iris pallida</name>
    <name type="common">Sweet iris</name>
    <dbReference type="NCBI Taxonomy" id="29817"/>
    <lineage>
        <taxon>Eukaryota</taxon>
        <taxon>Viridiplantae</taxon>
        <taxon>Streptophyta</taxon>
        <taxon>Embryophyta</taxon>
        <taxon>Tracheophyta</taxon>
        <taxon>Spermatophyta</taxon>
        <taxon>Magnoliopsida</taxon>
        <taxon>Liliopsida</taxon>
        <taxon>Asparagales</taxon>
        <taxon>Iridaceae</taxon>
        <taxon>Iridoideae</taxon>
        <taxon>Irideae</taxon>
        <taxon>Iris</taxon>
    </lineage>
</organism>
<dbReference type="AlphaFoldDB" id="A0AAX6GLE3"/>
<feature type="domain" description="Apple" evidence="25">
    <location>
        <begin position="344"/>
        <end position="426"/>
    </location>
</feature>
<evidence type="ECO:0000256" key="9">
    <source>
        <dbReference type="ARBA" id="ARBA00022734"/>
    </source>
</evidence>
<evidence type="ECO:0000256" key="4">
    <source>
        <dbReference type="ARBA" id="ARBA00022536"/>
    </source>
</evidence>
<dbReference type="EMBL" id="JANAVB010018797">
    <property type="protein sequence ID" value="KAJ6829332.1"/>
    <property type="molecule type" value="Genomic_DNA"/>
</dbReference>
<keyword evidence="15" id="KW-1015">Disulfide bond</keyword>
<dbReference type="PROSITE" id="PS50011">
    <property type="entry name" value="PROTEIN_KINASE_DOM"/>
    <property type="match status" value="1"/>
</dbReference>
<keyword evidence="13 21" id="KW-1133">Transmembrane helix</keyword>
<dbReference type="PROSITE" id="PS00108">
    <property type="entry name" value="PROTEIN_KINASE_ST"/>
    <property type="match status" value="1"/>
</dbReference>
<keyword evidence="11 20" id="KW-0418">Kinase</keyword>
<evidence type="ECO:0000256" key="16">
    <source>
        <dbReference type="ARBA" id="ARBA00023170"/>
    </source>
</evidence>
<dbReference type="PANTHER" id="PTHR27002:SF616">
    <property type="entry name" value="RECEPTOR-LIKE SERINE_THREONINE-PROTEIN KINASE"/>
    <property type="match status" value="1"/>
</dbReference>
<keyword evidence="10 20" id="KW-0547">Nucleotide-binding</keyword>
<evidence type="ECO:0000256" key="5">
    <source>
        <dbReference type="ARBA" id="ARBA00022553"/>
    </source>
</evidence>
<sequence>MERLHIRAILLTTLLITTTTTIGKDTITPTQPLAYNETLVSSNGQYTLGFFTPAGSNNCYLGLWYSKITARTILWVANRDKPVVTNSTGILSITSTGSLTITDRNSTAVVWSSGSTGLTNPVAQLLDTGNLVVREDGGSGNYAWQGFHHPTDTLLPGMKLGVFRTTGINASLTSWKSDDDPSPGSYTALMDPRGYPELLLYSTAGPAYKVWRSGAWNGFQISGSPDSSTFQDFVFSFVNNDQEVTYSYDIANNSIVSRLVMNRTGVLRRTAWLWDTNQWSNDFWYAPKDPCDNYGRCGPYGACDPNSYPVCKCLLEPAFTPENPKSWQLREAKDGCIRKTPLNCTGGTDGFNKVSNVKLPESANCTVDKSLSLDQCRAACLSNCSCTAYANADVRGSGSGCVIWVSELVDIRLYVNGSQDLYVRVAAADVVIDDAVTTPEQSHKSKSSKLAVVLSLISGVLLLAFISCFLWRRRKRRTVMLGATASFNDTSNGGAGENDLDLPLFDFGTIAASTNHFSEESKLGEGGFGPVYKGKLEDTQDIAVKRLARTSFQGREEFKNEMVLIAKLQHRNLVRLLGCCVQGEERMLIYEYMPNRSLDAFLFDKEKVALLDWQTRYRIILGVTRGLLYLHQDSRCRIIHRDLKASNILLDKDMNPKISDFGMARIFGGDETDFNTRNVVGTYGYMSPEYAMDGIFSVKSDVFSFGVLVLEIVSGKKNRGVYSNLSHVNLLSHAWSLWKEGKSMQLVDESMGYSFSIDEAIRCIKLGLLCVQEHPEDRPLMSSIVQMLFSDIVSMPQPKQPGFAARRGPFEAESCLSKTDPNELNDITISMLEGR</sequence>
<dbReference type="CDD" id="cd00028">
    <property type="entry name" value="B_lectin"/>
    <property type="match status" value="1"/>
</dbReference>
<evidence type="ECO:0000256" key="3">
    <source>
        <dbReference type="ARBA" id="ARBA00022527"/>
    </source>
</evidence>
<dbReference type="GO" id="GO:0048544">
    <property type="term" value="P:recognition of pollen"/>
    <property type="evidence" value="ECO:0007669"/>
    <property type="project" value="InterPro"/>
</dbReference>
<evidence type="ECO:0000256" key="12">
    <source>
        <dbReference type="ARBA" id="ARBA00022840"/>
    </source>
</evidence>
<feature type="chain" id="PRO_5043825380" description="Receptor-like serine/threonine-protein kinase" evidence="22">
    <location>
        <begin position="24"/>
        <end position="835"/>
    </location>
</feature>
<evidence type="ECO:0000259" key="23">
    <source>
        <dbReference type="PROSITE" id="PS50011"/>
    </source>
</evidence>
<dbReference type="InterPro" id="IPR000719">
    <property type="entry name" value="Prot_kinase_dom"/>
</dbReference>
<keyword evidence="3 20" id="KW-0723">Serine/threonine-protein kinase</keyword>
<dbReference type="PIRSF" id="PIRSF000641">
    <property type="entry name" value="SRK"/>
    <property type="match status" value="1"/>
</dbReference>
<dbReference type="GO" id="GO:0051707">
    <property type="term" value="P:response to other organism"/>
    <property type="evidence" value="ECO:0007669"/>
    <property type="project" value="UniProtKB-ARBA"/>
</dbReference>
<feature type="domain" description="Bulb-type lectin" evidence="24">
    <location>
        <begin position="24"/>
        <end position="146"/>
    </location>
</feature>
<evidence type="ECO:0000259" key="24">
    <source>
        <dbReference type="PROSITE" id="PS50927"/>
    </source>
</evidence>
<dbReference type="InterPro" id="IPR001245">
    <property type="entry name" value="Ser-Thr/Tyr_kinase_cat_dom"/>
</dbReference>
<gene>
    <name evidence="26" type="ORF">M6B38_358495</name>
</gene>
<evidence type="ECO:0000256" key="22">
    <source>
        <dbReference type="SAM" id="SignalP"/>
    </source>
</evidence>
<evidence type="ECO:0000256" key="13">
    <source>
        <dbReference type="ARBA" id="ARBA00022989"/>
    </source>
</evidence>
<dbReference type="EC" id="2.7.11.1" evidence="20"/>
<comment type="catalytic activity">
    <reaction evidence="18 20">
        <text>L-threonyl-[protein] + ATP = O-phospho-L-threonyl-[protein] + ADP + H(+)</text>
        <dbReference type="Rhea" id="RHEA:46608"/>
        <dbReference type="Rhea" id="RHEA-COMP:11060"/>
        <dbReference type="Rhea" id="RHEA-COMP:11605"/>
        <dbReference type="ChEBI" id="CHEBI:15378"/>
        <dbReference type="ChEBI" id="CHEBI:30013"/>
        <dbReference type="ChEBI" id="CHEBI:30616"/>
        <dbReference type="ChEBI" id="CHEBI:61977"/>
        <dbReference type="ChEBI" id="CHEBI:456216"/>
        <dbReference type="EC" id="2.7.11.1"/>
    </reaction>
</comment>
<dbReference type="Pfam" id="PF00954">
    <property type="entry name" value="S_locus_glycop"/>
    <property type="match status" value="1"/>
</dbReference>
<keyword evidence="5" id="KW-0597">Phosphoprotein</keyword>
<evidence type="ECO:0000256" key="2">
    <source>
        <dbReference type="ARBA" id="ARBA00022475"/>
    </source>
</evidence>
<reference evidence="26" key="2">
    <citation type="submission" date="2023-04" db="EMBL/GenBank/DDBJ databases">
        <authorList>
            <person name="Bruccoleri R.E."/>
            <person name="Oakeley E.J."/>
            <person name="Faust A.-M."/>
            <person name="Dessus-Babus S."/>
            <person name="Altorfer M."/>
            <person name="Burckhardt D."/>
            <person name="Oertli M."/>
            <person name="Naumann U."/>
            <person name="Petersen F."/>
            <person name="Wong J."/>
        </authorList>
    </citation>
    <scope>NUCLEOTIDE SEQUENCE</scope>
    <source>
        <strain evidence="26">GSM-AAB239-AS_SAM_17_03QT</strain>
        <tissue evidence="26">Leaf</tissue>
    </source>
</reference>
<feature type="transmembrane region" description="Helical" evidence="21">
    <location>
        <begin position="450"/>
        <end position="471"/>
    </location>
</feature>
<comment type="similarity">
    <text evidence="20">Belongs to the protein kinase superfamily. Ser/Thr protein kinase family.</text>
</comment>
<evidence type="ECO:0000256" key="19">
    <source>
        <dbReference type="ARBA" id="ARBA00048679"/>
    </source>
</evidence>
<keyword evidence="6 20" id="KW-0808">Transferase</keyword>
<dbReference type="InterPro" id="IPR011009">
    <property type="entry name" value="Kinase-like_dom_sf"/>
</dbReference>
<dbReference type="Gene3D" id="2.90.10.10">
    <property type="entry name" value="Bulb-type lectin domain"/>
    <property type="match status" value="1"/>
</dbReference>
<proteinExistence type="inferred from homology"/>
<dbReference type="SMART" id="SM00108">
    <property type="entry name" value="B_lectin"/>
    <property type="match status" value="1"/>
</dbReference>
<dbReference type="PANTHER" id="PTHR27002">
    <property type="entry name" value="RECEPTOR-LIKE SERINE/THREONINE-PROTEIN KINASE SD1-8"/>
    <property type="match status" value="1"/>
</dbReference>
<evidence type="ECO:0000256" key="18">
    <source>
        <dbReference type="ARBA" id="ARBA00047899"/>
    </source>
</evidence>
<evidence type="ECO:0000256" key="10">
    <source>
        <dbReference type="ARBA" id="ARBA00022741"/>
    </source>
</evidence>
<dbReference type="GO" id="GO:0004674">
    <property type="term" value="F:protein serine/threonine kinase activity"/>
    <property type="evidence" value="ECO:0007669"/>
    <property type="project" value="UniProtKB-KW"/>
</dbReference>
<dbReference type="InterPro" id="IPR000858">
    <property type="entry name" value="S_locus_glycoprot_dom"/>
</dbReference>
<dbReference type="InterPro" id="IPR036426">
    <property type="entry name" value="Bulb-type_lectin_dom_sf"/>
</dbReference>
<dbReference type="Pfam" id="PF08276">
    <property type="entry name" value="PAN_2"/>
    <property type="match status" value="1"/>
</dbReference>
<dbReference type="FunFam" id="2.90.10.10:FF:000009">
    <property type="entry name" value="Receptor-like serine/threonine-protein kinase SD1-8"/>
    <property type="match status" value="1"/>
</dbReference>
<feature type="domain" description="Protein kinase" evidence="23">
    <location>
        <begin position="517"/>
        <end position="790"/>
    </location>
</feature>
<keyword evidence="27" id="KW-1185">Reference proteome</keyword>
<dbReference type="Pfam" id="PF01453">
    <property type="entry name" value="B_lectin"/>
    <property type="match status" value="1"/>
</dbReference>
<dbReference type="InterPro" id="IPR003609">
    <property type="entry name" value="Pan_app"/>
</dbReference>
<evidence type="ECO:0000256" key="8">
    <source>
        <dbReference type="ARBA" id="ARBA00022729"/>
    </source>
</evidence>
<keyword evidence="16 26" id="KW-0675">Receptor</keyword>
<evidence type="ECO:0000259" key="25">
    <source>
        <dbReference type="PROSITE" id="PS50948"/>
    </source>
</evidence>
<feature type="signal peptide" evidence="22">
    <location>
        <begin position="1"/>
        <end position="23"/>
    </location>
</feature>
<evidence type="ECO:0000313" key="26">
    <source>
        <dbReference type="EMBL" id="KAJ6829332.1"/>
    </source>
</evidence>
<keyword evidence="8 22" id="KW-0732">Signal</keyword>
<evidence type="ECO:0000256" key="15">
    <source>
        <dbReference type="ARBA" id="ARBA00023157"/>
    </source>
</evidence>
<keyword evidence="9" id="KW-0430">Lectin</keyword>
<evidence type="ECO:0000256" key="20">
    <source>
        <dbReference type="PIRNR" id="PIRNR000641"/>
    </source>
</evidence>
<dbReference type="Gene3D" id="1.10.510.10">
    <property type="entry name" value="Transferase(Phosphotransferase) domain 1"/>
    <property type="match status" value="1"/>
</dbReference>
<name>A0AAX6GLE3_IRIPA</name>
<dbReference type="InterPro" id="IPR024171">
    <property type="entry name" value="SRK-like_kinase"/>
</dbReference>
<dbReference type="Pfam" id="PF07714">
    <property type="entry name" value="PK_Tyr_Ser-Thr"/>
    <property type="match status" value="1"/>
</dbReference>
<dbReference type="GO" id="GO:0005524">
    <property type="term" value="F:ATP binding"/>
    <property type="evidence" value="ECO:0007669"/>
    <property type="project" value="UniProtKB-KW"/>
</dbReference>
<evidence type="ECO:0000256" key="11">
    <source>
        <dbReference type="ARBA" id="ARBA00022777"/>
    </source>
</evidence>
<dbReference type="SMART" id="SM00220">
    <property type="entry name" value="S_TKc"/>
    <property type="match status" value="1"/>
</dbReference>
<dbReference type="SMART" id="SM00473">
    <property type="entry name" value="PAN_AP"/>
    <property type="match status" value="1"/>
</dbReference>
<dbReference type="PROSITE" id="PS50948">
    <property type="entry name" value="PAN"/>
    <property type="match status" value="1"/>
</dbReference>
<keyword evidence="2" id="KW-1003">Cell membrane</keyword>
<dbReference type="FunFam" id="3.30.200.20:FF:000195">
    <property type="entry name" value="G-type lectin S-receptor-like serine/threonine-protein kinase"/>
    <property type="match status" value="1"/>
</dbReference>
<dbReference type="Proteomes" id="UP001140949">
    <property type="component" value="Unassembled WGS sequence"/>
</dbReference>
<dbReference type="SUPFAM" id="SSF56112">
    <property type="entry name" value="Protein kinase-like (PK-like)"/>
    <property type="match status" value="1"/>
</dbReference>
<evidence type="ECO:0000256" key="6">
    <source>
        <dbReference type="ARBA" id="ARBA00022679"/>
    </source>
</evidence>
<evidence type="ECO:0000313" key="27">
    <source>
        <dbReference type="Proteomes" id="UP001140949"/>
    </source>
</evidence>
<comment type="catalytic activity">
    <reaction evidence="19 20">
        <text>L-seryl-[protein] + ATP = O-phospho-L-seryl-[protein] + ADP + H(+)</text>
        <dbReference type="Rhea" id="RHEA:17989"/>
        <dbReference type="Rhea" id="RHEA-COMP:9863"/>
        <dbReference type="Rhea" id="RHEA-COMP:11604"/>
        <dbReference type="ChEBI" id="CHEBI:15378"/>
        <dbReference type="ChEBI" id="CHEBI:29999"/>
        <dbReference type="ChEBI" id="CHEBI:30616"/>
        <dbReference type="ChEBI" id="CHEBI:83421"/>
        <dbReference type="ChEBI" id="CHEBI:456216"/>
        <dbReference type="EC" id="2.7.11.1"/>
    </reaction>
</comment>
<keyword evidence="7 21" id="KW-0812">Transmembrane</keyword>
<evidence type="ECO:0000256" key="21">
    <source>
        <dbReference type="SAM" id="Phobius"/>
    </source>
</evidence>
<evidence type="ECO:0000256" key="14">
    <source>
        <dbReference type="ARBA" id="ARBA00023136"/>
    </source>
</evidence>
<comment type="caution">
    <text evidence="26">The sequence shown here is derived from an EMBL/GenBank/DDBJ whole genome shotgun (WGS) entry which is preliminary data.</text>
</comment>
<accession>A0AAX6GLE3</accession>
<dbReference type="FunFam" id="1.10.510.10:FF:000060">
    <property type="entry name" value="G-type lectin S-receptor-like serine/threonine-protein kinase"/>
    <property type="match status" value="1"/>
</dbReference>
<dbReference type="PROSITE" id="PS50927">
    <property type="entry name" value="BULB_LECTIN"/>
    <property type="match status" value="1"/>
</dbReference>
<comment type="subcellular location">
    <subcellularLocation>
        <location evidence="1">Cell membrane</location>
        <topology evidence="1">Single-pass type I membrane protein</topology>
    </subcellularLocation>
</comment>
<keyword evidence="12 20" id="KW-0067">ATP-binding</keyword>
<dbReference type="Gene3D" id="3.30.200.20">
    <property type="entry name" value="Phosphorylase Kinase, domain 1"/>
    <property type="match status" value="1"/>
</dbReference>
<dbReference type="Pfam" id="PF11883">
    <property type="entry name" value="DUF3403"/>
    <property type="match status" value="1"/>
</dbReference>
<protein>
    <recommendedName>
        <fullName evidence="20">Receptor-like serine/threonine-protein kinase</fullName>
        <ecNumber evidence="20">2.7.11.1</ecNumber>
    </recommendedName>
</protein>
<keyword evidence="14 21" id="KW-0472">Membrane</keyword>
<dbReference type="CDD" id="cd14066">
    <property type="entry name" value="STKc_IRAK"/>
    <property type="match status" value="1"/>
</dbReference>
<evidence type="ECO:0000256" key="7">
    <source>
        <dbReference type="ARBA" id="ARBA00022692"/>
    </source>
</evidence>
<reference evidence="26" key="1">
    <citation type="journal article" date="2023" name="GigaByte">
        <title>Genome assembly of the bearded iris, Iris pallida Lam.</title>
        <authorList>
            <person name="Bruccoleri R.E."/>
            <person name="Oakeley E.J."/>
            <person name="Faust A.M.E."/>
            <person name="Altorfer M."/>
            <person name="Dessus-Babus S."/>
            <person name="Burckhardt D."/>
            <person name="Oertli M."/>
            <person name="Naumann U."/>
            <person name="Petersen F."/>
            <person name="Wong J."/>
        </authorList>
    </citation>
    <scope>NUCLEOTIDE SEQUENCE</scope>
    <source>
        <strain evidence="26">GSM-AAB239-AS_SAM_17_03QT</strain>
    </source>
</reference>
<evidence type="ECO:0000256" key="17">
    <source>
        <dbReference type="ARBA" id="ARBA00023180"/>
    </source>
</evidence>
<dbReference type="InterPro" id="IPR021820">
    <property type="entry name" value="S-locus_recpt_kinase_C"/>
</dbReference>
<dbReference type="SUPFAM" id="SSF51110">
    <property type="entry name" value="alpha-D-mannose-specific plant lectins"/>
    <property type="match status" value="1"/>
</dbReference>
<keyword evidence="17" id="KW-0325">Glycoprotein</keyword>
<dbReference type="GO" id="GO:0005886">
    <property type="term" value="C:plasma membrane"/>
    <property type="evidence" value="ECO:0007669"/>
    <property type="project" value="UniProtKB-SubCell"/>
</dbReference>
<evidence type="ECO:0000256" key="1">
    <source>
        <dbReference type="ARBA" id="ARBA00004251"/>
    </source>
</evidence>
<dbReference type="InterPro" id="IPR001480">
    <property type="entry name" value="Bulb-type_lectin_dom"/>
</dbReference>
<dbReference type="InterPro" id="IPR008271">
    <property type="entry name" value="Ser/Thr_kinase_AS"/>
</dbReference>
<keyword evidence="4" id="KW-0245">EGF-like domain</keyword>
<dbReference type="CDD" id="cd01098">
    <property type="entry name" value="PAN_AP_plant"/>
    <property type="match status" value="1"/>
</dbReference>